<name>A0A4R6DLF9_9RHOO</name>
<keyword evidence="10" id="KW-1185">Reference proteome</keyword>
<proteinExistence type="inferred from homology"/>
<dbReference type="InterPro" id="IPR000515">
    <property type="entry name" value="MetI-like"/>
</dbReference>
<keyword evidence="4 7" id="KW-0812">Transmembrane</keyword>
<dbReference type="GO" id="GO:0005886">
    <property type="term" value="C:plasma membrane"/>
    <property type="evidence" value="ECO:0007669"/>
    <property type="project" value="UniProtKB-SubCell"/>
</dbReference>
<dbReference type="InterPro" id="IPR035906">
    <property type="entry name" value="MetI-like_sf"/>
</dbReference>
<dbReference type="PROSITE" id="PS50928">
    <property type="entry name" value="ABC_TM1"/>
    <property type="match status" value="1"/>
</dbReference>
<dbReference type="EMBL" id="SNVV01000032">
    <property type="protein sequence ID" value="TDN45018.1"/>
    <property type="molecule type" value="Genomic_DNA"/>
</dbReference>
<evidence type="ECO:0000313" key="9">
    <source>
        <dbReference type="EMBL" id="TDN45018.1"/>
    </source>
</evidence>
<evidence type="ECO:0000256" key="3">
    <source>
        <dbReference type="ARBA" id="ARBA00022475"/>
    </source>
</evidence>
<dbReference type="FunFam" id="1.10.3720.10:FF:000003">
    <property type="entry name" value="Aliphatic sulfonate ABC transporter permease"/>
    <property type="match status" value="1"/>
</dbReference>
<feature type="transmembrane region" description="Helical" evidence="7">
    <location>
        <begin position="182"/>
        <end position="204"/>
    </location>
</feature>
<dbReference type="OrthoDB" id="8138334at2"/>
<organism evidence="9 10">
    <name type="scientific">Azoarcus indigens</name>
    <dbReference type="NCBI Taxonomy" id="29545"/>
    <lineage>
        <taxon>Bacteria</taxon>
        <taxon>Pseudomonadati</taxon>
        <taxon>Pseudomonadota</taxon>
        <taxon>Betaproteobacteria</taxon>
        <taxon>Rhodocyclales</taxon>
        <taxon>Zoogloeaceae</taxon>
        <taxon>Azoarcus</taxon>
    </lineage>
</organism>
<dbReference type="PANTHER" id="PTHR30151">
    <property type="entry name" value="ALKANE SULFONATE ABC TRANSPORTER-RELATED, MEMBRANE SUBUNIT"/>
    <property type="match status" value="1"/>
</dbReference>
<feature type="transmembrane region" description="Helical" evidence="7">
    <location>
        <begin position="240"/>
        <end position="268"/>
    </location>
</feature>
<dbReference type="Pfam" id="PF00528">
    <property type="entry name" value="BPD_transp_1"/>
    <property type="match status" value="1"/>
</dbReference>
<comment type="subcellular location">
    <subcellularLocation>
        <location evidence="1 7">Cell membrane</location>
        <topology evidence="1 7">Multi-pass membrane protein</topology>
    </subcellularLocation>
</comment>
<dbReference type="SUPFAM" id="SSF161098">
    <property type="entry name" value="MetI-like"/>
    <property type="match status" value="1"/>
</dbReference>
<evidence type="ECO:0000256" key="2">
    <source>
        <dbReference type="ARBA" id="ARBA00022448"/>
    </source>
</evidence>
<keyword evidence="6 7" id="KW-0472">Membrane</keyword>
<evidence type="ECO:0000256" key="6">
    <source>
        <dbReference type="ARBA" id="ARBA00023136"/>
    </source>
</evidence>
<feature type="transmembrane region" description="Helical" evidence="7">
    <location>
        <begin position="336"/>
        <end position="358"/>
    </location>
</feature>
<keyword evidence="2 7" id="KW-0813">Transport</keyword>
<dbReference type="AlphaFoldDB" id="A0A4R6DLF9"/>
<feature type="transmembrane region" description="Helical" evidence="7">
    <location>
        <begin position="289"/>
        <end position="316"/>
    </location>
</feature>
<comment type="similarity">
    <text evidence="7">Belongs to the binding-protein-dependent transport system permease family.</text>
</comment>
<evidence type="ECO:0000256" key="7">
    <source>
        <dbReference type="RuleBase" id="RU363032"/>
    </source>
</evidence>
<evidence type="ECO:0000256" key="4">
    <source>
        <dbReference type="ARBA" id="ARBA00022692"/>
    </source>
</evidence>
<feature type="transmembrane region" description="Helical" evidence="7">
    <location>
        <begin position="216"/>
        <end position="234"/>
    </location>
</feature>
<gene>
    <name evidence="9" type="ORF">C7389_13230</name>
</gene>
<protein>
    <submittedName>
        <fullName evidence="9">NitT/TauT family transport system permease protein</fullName>
    </submittedName>
</protein>
<comment type="caution">
    <text evidence="9">The sequence shown here is derived from an EMBL/GenBank/DDBJ whole genome shotgun (WGS) entry which is preliminary data.</text>
</comment>
<evidence type="ECO:0000256" key="1">
    <source>
        <dbReference type="ARBA" id="ARBA00004651"/>
    </source>
</evidence>
<accession>A0A4R6DLF9</accession>
<sequence length="375" mass="38517">MAGAISLRVLRGEGRAAESLAEDRRDGEAALAAVASPLPAAVAPAAGPAGHGSATAAQAQPADAAVASTAAFAAAGTAAAELLSTTLQAAPARAAGGHAAAAVPPAPGRLAGALRRQLPGLLLGLVSIGLLIGFWYLATAYRWNFYIRFTNVPTPGEVFSGLLALAGDGKFLTNIGISLQRILLGFAFATVLGVVFGLLCGRYLMLRRLLFPALEVLRPIPAIAWVPISIMLWPSTESSIVFITFLGAFFPILLNTLHGVAAVDAVLLRAARCLGAGEASLLARVILPAALPHIFTGLAVGMGVAWVSLIAAEMISGQFGVGYFTWEAYSLIEYPHIVIGMLVIGVLGLACSGAIRLLSRIAMPWQSLGGKEGAP</sequence>
<feature type="transmembrane region" description="Helical" evidence="7">
    <location>
        <begin position="118"/>
        <end position="138"/>
    </location>
</feature>
<dbReference type="Gene3D" id="1.10.3720.10">
    <property type="entry name" value="MetI-like"/>
    <property type="match status" value="1"/>
</dbReference>
<dbReference type="GO" id="GO:0042918">
    <property type="term" value="P:alkanesulfonate transmembrane transport"/>
    <property type="evidence" value="ECO:0007669"/>
    <property type="project" value="UniProtKB-ARBA"/>
</dbReference>
<keyword evidence="3" id="KW-1003">Cell membrane</keyword>
<dbReference type="Proteomes" id="UP000295129">
    <property type="component" value="Unassembled WGS sequence"/>
</dbReference>
<evidence type="ECO:0000259" key="8">
    <source>
        <dbReference type="PROSITE" id="PS50928"/>
    </source>
</evidence>
<dbReference type="PANTHER" id="PTHR30151:SF0">
    <property type="entry name" value="ABC TRANSPORTER PERMEASE PROTEIN MJ0413-RELATED"/>
    <property type="match status" value="1"/>
</dbReference>
<dbReference type="CDD" id="cd06261">
    <property type="entry name" value="TM_PBP2"/>
    <property type="match status" value="1"/>
</dbReference>
<dbReference type="RefSeq" id="WP_133594996.1">
    <property type="nucleotide sequence ID" value="NZ_SNVV01000032.1"/>
</dbReference>
<keyword evidence="5 7" id="KW-1133">Transmembrane helix</keyword>
<reference evidence="9 10" key="1">
    <citation type="submission" date="2019-03" db="EMBL/GenBank/DDBJ databases">
        <title>Genomic Encyclopedia of Type Strains, Phase IV (KMG-IV): sequencing the most valuable type-strain genomes for metagenomic binning, comparative biology and taxonomic classification.</title>
        <authorList>
            <person name="Goeker M."/>
        </authorList>
    </citation>
    <scope>NUCLEOTIDE SEQUENCE [LARGE SCALE GENOMIC DNA]</scope>
    <source>
        <strain evidence="9 10">DSM 12121</strain>
    </source>
</reference>
<evidence type="ECO:0000256" key="5">
    <source>
        <dbReference type="ARBA" id="ARBA00022989"/>
    </source>
</evidence>
<evidence type="ECO:0000313" key="10">
    <source>
        <dbReference type="Proteomes" id="UP000295129"/>
    </source>
</evidence>
<feature type="domain" description="ABC transmembrane type-1" evidence="8">
    <location>
        <begin position="175"/>
        <end position="355"/>
    </location>
</feature>